<keyword evidence="11" id="KW-1185">Reference proteome</keyword>
<dbReference type="RefSeq" id="WP_034557937.1">
    <property type="nucleotide sequence ID" value="NZ_FZML01000012.1"/>
</dbReference>
<keyword evidence="2 6" id="KW-0049">Antioxidant</keyword>
<accession>A0A099TXU7</accession>
<dbReference type="EMBL" id="JRPD02000011">
    <property type="protein sequence ID" value="TLE00069.1"/>
    <property type="molecule type" value="Genomic_DNA"/>
</dbReference>
<evidence type="ECO:0000256" key="5">
    <source>
        <dbReference type="ARBA" id="ARBA00023284"/>
    </source>
</evidence>
<dbReference type="GO" id="GO:0008379">
    <property type="term" value="F:thioredoxin peroxidase activity"/>
    <property type="evidence" value="ECO:0007669"/>
    <property type="project" value="UniProtKB-UniRule"/>
</dbReference>
<evidence type="ECO:0000256" key="1">
    <source>
        <dbReference type="ARBA" id="ARBA00022559"/>
    </source>
</evidence>
<reference evidence="8 11" key="2">
    <citation type="submission" date="2018-06" db="EMBL/GenBank/DDBJ databases">
        <authorList>
            <consortium name="Pathogen Informatics"/>
            <person name="Doyle S."/>
        </authorList>
    </citation>
    <scope>NUCLEOTIDE SEQUENCE [LARGE SCALE GENOMIC DNA]</scope>
    <source>
        <strain evidence="8 11">NCTC12714</strain>
    </source>
</reference>
<comment type="similarity">
    <text evidence="6">Belongs to the peroxiredoxin family. Tpx subfamily.</text>
</comment>
<evidence type="ECO:0000313" key="11">
    <source>
        <dbReference type="Proteomes" id="UP000255139"/>
    </source>
</evidence>
<dbReference type="OrthoDB" id="9781543at2"/>
<keyword evidence="4 6" id="KW-1015">Disulfide bond</keyword>
<dbReference type="HAMAP" id="MF_00269">
    <property type="entry name" value="Tpx"/>
    <property type="match status" value="1"/>
</dbReference>
<feature type="domain" description="Thioredoxin" evidence="7">
    <location>
        <begin position="16"/>
        <end position="164"/>
    </location>
</feature>
<reference evidence="9 10" key="1">
    <citation type="journal article" date="2014" name="Genome Announc.">
        <title>Draft genome sequences of eight enterohepatic helicobacter species isolated from both laboratory and wild rodents.</title>
        <authorList>
            <person name="Sheh A."/>
            <person name="Shen Z."/>
            <person name="Fox J.G."/>
        </authorList>
    </citation>
    <scope>NUCLEOTIDE SEQUENCE [LARGE SCALE GENOMIC DNA]</scope>
    <source>
        <strain evidence="9 10">ST1</strain>
    </source>
</reference>
<name>A0A099TXU7_9HELI</name>
<evidence type="ECO:0000313" key="10">
    <source>
        <dbReference type="Proteomes" id="UP000029922"/>
    </source>
</evidence>
<evidence type="ECO:0000256" key="4">
    <source>
        <dbReference type="ARBA" id="ARBA00023157"/>
    </source>
</evidence>
<dbReference type="InterPro" id="IPR013740">
    <property type="entry name" value="Redoxin"/>
</dbReference>
<comment type="catalytic activity">
    <reaction evidence="6">
        <text>a hydroperoxide + [thioredoxin]-dithiol = an alcohol + [thioredoxin]-disulfide + H2O</text>
        <dbReference type="Rhea" id="RHEA:62620"/>
        <dbReference type="Rhea" id="RHEA-COMP:10698"/>
        <dbReference type="Rhea" id="RHEA-COMP:10700"/>
        <dbReference type="ChEBI" id="CHEBI:15377"/>
        <dbReference type="ChEBI" id="CHEBI:29950"/>
        <dbReference type="ChEBI" id="CHEBI:30879"/>
        <dbReference type="ChEBI" id="CHEBI:35924"/>
        <dbReference type="ChEBI" id="CHEBI:50058"/>
        <dbReference type="EC" id="1.11.1.24"/>
    </reaction>
</comment>
<dbReference type="InterPro" id="IPR018219">
    <property type="entry name" value="Tpx_CS"/>
</dbReference>
<dbReference type="PROSITE" id="PS01265">
    <property type="entry name" value="TPX"/>
    <property type="match status" value="1"/>
</dbReference>
<proteinExistence type="inferred from homology"/>
<dbReference type="PANTHER" id="PTHR43110:SF1">
    <property type="entry name" value="THIOL PEROXIDASE"/>
    <property type="match status" value="1"/>
</dbReference>
<dbReference type="InterPro" id="IPR036249">
    <property type="entry name" value="Thioredoxin-like_sf"/>
</dbReference>
<feature type="disulfide bond" description="Redox-active" evidence="6">
    <location>
        <begin position="58"/>
        <end position="92"/>
    </location>
</feature>
<evidence type="ECO:0000259" key="7">
    <source>
        <dbReference type="PROSITE" id="PS51352"/>
    </source>
</evidence>
<keyword evidence="1 6" id="KW-0575">Peroxidase</keyword>
<gene>
    <name evidence="8" type="primary">tpx_1</name>
    <name evidence="6" type="synonym">tpx</name>
    <name evidence="9" type="ORF">LS73_005935</name>
    <name evidence="8" type="ORF">NCTC12714_00874</name>
</gene>
<evidence type="ECO:0000313" key="9">
    <source>
        <dbReference type="EMBL" id="TLE00069.1"/>
    </source>
</evidence>
<comment type="miscellaneous">
    <text evidence="6">The active site is a conserved redox-active cysteine residue, the peroxidatic cysteine (C(P)), which makes the nucleophilic attack on the peroxide substrate. The peroxide oxidizes the C(P)-SH to cysteine sulfenic acid (C(P)-SOH), which then reacts with another cysteine residue, the resolving cysteine (C(R)), to form a disulfide bridge. The disulfide is subsequently reduced by an appropriate electron donor to complete the catalytic cycle. In this atypical 2-Cys peroxiredoxin, C(R) is present in the same subunit to form an intramolecular disulfide. The disulfide is subsequently reduced by thioredoxin.</text>
</comment>
<dbReference type="EC" id="1.11.1.24" evidence="6"/>
<keyword evidence="5 6" id="KW-0676">Redox-active center</keyword>
<protein>
    <recommendedName>
        <fullName evidence="6">Thiol peroxidase</fullName>
        <shortName evidence="6">Tpx</shortName>
        <ecNumber evidence="6">1.11.1.24</ecNumber>
    </recommendedName>
    <alternativeName>
        <fullName evidence="6">Peroxiredoxin tpx</fullName>
        <shortName evidence="6">Prx</shortName>
    </alternativeName>
    <alternativeName>
        <fullName evidence="6">Thioredoxin peroxidase</fullName>
    </alternativeName>
    <alternativeName>
        <fullName evidence="6">Thioredoxin-dependent peroxiredoxin</fullName>
    </alternativeName>
</protein>
<feature type="active site" description="Cysteine sulfenic acid (-SOH) intermediate" evidence="6">
    <location>
        <position position="58"/>
    </location>
</feature>
<dbReference type="STRING" id="216.LS73_04925"/>
<dbReference type="InterPro" id="IPR013766">
    <property type="entry name" value="Thioredoxin_domain"/>
</dbReference>
<dbReference type="CDD" id="cd03014">
    <property type="entry name" value="PRX_Atyp2cys"/>
    <property type="match status" value="1"/>
</dbReference>
<dbReference type="SUPFAM" id="SSF52833">
    <property type="entry name" value="Thioredoxin-like"/>
    <property type="match status" value="1"/>
</dbReference>
<sequence length="164" mass="17753">MPTFKGTQVKLYGKSLDVGQDAPIITLVANDLSEKTVGGSNGSYQVISVMPSIDTGVCQVQTRVFNEKASKLANTKVYSISVDLPFALGRFCGSDGINDMIVLSDFRDKLFGKIYGLLLQDGPLQGLLTRAVIVVNPEGKIVYQEICDEITNEPDYSKALATIK</sequence>
<evidence type="ECO:0000256" key="3">
    <source>
        <dbReference type="ARBA" id="ARBA00023002"/>
    </source>
</evidence>
<comment type="subunit">
    <text evidence="6">Homodimer.</text>
</comment>
<dbReference type="Proteomes" id="UP000029922">
    <property type="component" value="Unassembled WGS sequence"/>
</dbReference>
<dbReference type="Gene3D" id="3.40.30.10">
    <property type="entry name" value="Glutaredoxin"/>
    <property type="match status" value="1"/>
</dbReference>
<comment type="function">
    <text evidence="6">Thiol-specific peroxidase that catalyzes the reduction of hydrogen peroxide and organic hydroperoxides to water and alcohols, respectively. Plays a role in cell protection against oxidative stress by detoxifying peroxides.</text>
</comment>
<dbReference type="InterPro" id="IPR002065">
    <property type="entry name" value="TPX"/>
</dbReference>
<dbReference type="PANTHER" id="PTHR43110">
    <property type="entry name" value="THIOL PEROXIDASE"/>
    <property type="match status" value="1"/>
</dbReference>
<evidence type="ECO:0000256" key="6">
    <source>
        <dbReference type="HAMAP-Rule" id="MF_00269"/>
    </source>
</evidence>
<evidence type="ECO:0000313" key="8">
    <source>
        <dbReference type="EMBL" id="STQ86083.1"/>
    </source>
</evidence>
<dbReference type="AlphaFoldDB" id="A0A099TXU7"/>
<dbReference type="Proteomes" id="UP000255139">
    <property type="component" value="Unassembled WGS sequence"/>
</dbReference>
<keyword evidence="3 6" id="KW-0560">Oxidoreductase</keyword>
<dbReference type="EMBL" id="UGJE01000002">
    <property type="protein sequence ID" value="STQ86083.1"/>
    <property type="molecule type" value="Genomic_DNA"/>
</dbReference>
<dbReference type="Pfam" id="PF08534">
    <property type="entry name" value="Redoxin"/>
    <property type="match status" value="1"/>
</dbReference>
<dbReference type="NCBIfam" id="NF001808">
    <property type="entry name" value="PRK00522.1"/>
    <property type="match status" value="1"/>
</dbReference>
<dbReference type="InterPro" id="IPR050455">
    <property type="entry name" value="Tpx_Peroxidase_subfamily"/>
</dbReference>
<organism evidence="8 11">
    <name type="scientific">Helicobacter muridarum</name>
    <dbReference type="NCBI Taxonomy" id="216"/>
    <lineage>
        <taxon>Bacteria</taxon>
        <taxon>Pseudomonadati</taxon>
        <taxon>Campylobacterota</taxon>
        <taxon>Epsilonproteobacteria</taxon>
        <taxon>Campylobacterales</taxon>
        <taxon>Helicobacteraceae</taxon>
        <taxon>Helicobacter</taxon>
    </lineage>
</organism>
<evidence type="ECO:0000256" key="2">
    <source>
        <dbReference type="ARBA" id="ARBA00022862"/>
    </source>
</evidence>
<dbReference type="PROSITE" id="PS51352">
    <property type="entry name" value="THIOREDOXIN_2"/>
    <property type="match status" value="1"/>
</dbReference>